<evidence type="ECO:0000313" key="1">
    <source>
        <dbReference type="EMBL" id="KAF1983679.1"/>
    </source>
</evidence>
<dbReference type="InterPro" id="IPR038883">
    <property type="entry name" value="AN11006-like"/>
</dbReference>
<proteinExistence type="predicted"/>
<feature type="non-terminal residue" evidence="1">
    <location>
        <position position="1"/>
    </location>
</feature>
<dbReference type="PANTHER" id="PTHR42085">
    <property type="entry name" value="F-BOX DOMAIN-CONTAINING PROTEIN"/>
    <property type="match status" value="1"/>
</dbReference>
<reference evidence="1" key="1">
    <citation type="journal article" date="2020" name="Stud. Mycol.">
        <title>101 Dothideomycetes genomes: a test case for predicting lifestyles and emergence of pathogens.</title>
        <authorList>
            <person name="Haridas S."/>
            <person name="Albert R."/>
            <person name="Binder M."/>
            <person name="Bloem J."/>
            <person name="Labutti K."/>
            <person name="Salamov A."/>
            <person name="Andreopoulos B."/>
            <person name="Baker S."/>
            <person name="Barry K."/>
            <person name="Bills G."/>
            <person name="Bluhm B."/>
            <person name="Cannon C."/>
            <person name="Castanera R."/>
            <person name="Culley D."/>
            <person name="Daum C."/>
            <person name="Ezra D."/>
            <person name="Gonzalez J."/>
            <person name="Henrissat B."/>
            <person name="Kuo A."/>
            <person name="Liang C."/>
            <person name="Lipzen A."/>
            <person name="Lutzoni F."/>
            <person name="Magnuson J."/>
            <person name="Mondo S."/>
            <person name="Nolan M."/>
            <person name="Ohm R."/>
            <person name="Pangilinan J."/>
            <person name="Park H.-J."/>
            <person name="Ramirez L."/>
            <person name="Alfaro M."/>
            <person name="Sun H."/>
            <person name="Tritt A."/>
            <person name="Yoshinaga Y."/>
            <person name="Zwiers L.-H."/>
            <person name="Turgeon B."/>
            <person name="Goodwin S."/>
            <person name="Spatafora J."/>
            <person name="Crous P."/>
            <person name="Grigoriev I."/>
        </authorList>
    </citation>
    <scope>NUCLEOTIDE SEQUENCE</scope>
    <source>
        <strain evidence="1">CBS 113979</strain>
    </source>
</reference>
<keyword evidence="2" id="KW-1185">Reference proteome</keyword>
<feature type="non-terminal residue" evidence="1">
    <location>
        <position position="288"/>
    </location>
</feature>
<dbReference type="OrthoDB" id="5420711at2759"/>
<dbReference type="Proteomes" id="UP000800041">
    <property type="component" value="Unassembled WGS sequence"/>
</dbReference>
<gene>
    <name evidence="1" type="ORF">K402DRAFT_300402</name>
</gene>
<sequence length="288" mass="32436">SPLLALPCEIRLQILSYLVLPSPPDPFNPLPPIDYDHRTRTAPLDHHAYSPSSSIVPPHPSHPILELRLIDPTHVLAGSCAAGAFLRTPCTIRSDRFRARTMSTTYHFTSPSRLYPAILATCAQLHDEGAELLYGTCVFSFDTHVEAIVPFLGDLTPFSRKMVRRLALVKRGLPYEREFDRAEWEGMCRFLAREMRLLHLDLGVVAGRPGEQGWDGVKELRKEDFEACSGIEGMEWVEQAADIRTKNVTVRAIVEHCPTPRSERMAWWVMFSKSVEGGFAEFVKGLIV</sequence>
<protein>
    <submittedName>
        <fullName evidence="1">Uncharacterized protein</fullName>
    </submittedName>
</protein>
<evidence type="ECO:0000313" key="2">
    <source>
        <dbReference type="Proteomes" id="UP000800041"/>
    </source>
</evidence>
<dbReference type="AlphaFoldDB" id="A0A6G1GSF0"/>
<dbReference type="EMBL" id="ML977173">
    <property type="protein sequence ID" value="KAF1983679.1"/>
    <property type="molecule type" value="Genomic_DNA"/>
</dbReference>
<organism evidence="1 2">
    <name type="scientific">Aulographum hederae CBS 113979</name>
    <dbReference type="NCBI Taxonomy" id="1176131"/>
    <lineage>
        <taxon>Eukaryota</taxon>
        <taxon>Fungi</taxon>
        <taxon>Dikarya</taxon>
        <taxon>Ascomycota</taxon>
        <taxon>Pezizomycotina</taxon>
        <taxon>Dothideomycetes</taxon>
        <taxon>Pleosporomycetidae</taxon>
        <taxon>Aulographales</taxon>
        <taxon>Aulographaceae</taxon>
    </lineage>
</organism>
<dbReference type="PANTHER" id="PTHR42085:SF2">
    <property type="entry name" value="F-BOX DOMAIN-CONTAINING PROTEIN"/>
    <property type="match status" value="1"/>
</dbReference>
<name>A0A6G1GSF0_9PEZI</name>
<accession>A0A6G1GSF0</accession>